<comment type="caution">
    <text evidence="5">The sequence shown here is derived from an EMBL/GenBank/DDBJ whole genome shotgun (WGS) entry which is preliminary data.</text>
</comment>
<evidence type="ECO:0000313" key="5">
    <source>
        <dbReference type="EMBL" id="KRK80891.1"/>
    </source>
</evidence>
<keyword evidence="6" id="KW-1185">Reference proteome</keyword>
<keyword evidence="3" id="KW-0238">DNA-binding</keyword>
<dbReference type="AlphaFoldDB" id="A0A0R1KBY7"/>
<accession>A0A0R1KBY7</accession>
<evidence type="ECO:0000256" key="1">
    <source>
        <dbReference type="ARBA" id="ARBA00010923"/>
    </source>
</evidence>
<feature type="domain" description="Type I restriction modification DNA specificity" evidence="4">
    <location>
        <begin position="230"/>
        <end position="406"/>
    </location>
</feature>
<evidence type="ECO:0000256" key="3">
    <source>
        <dbReference type="ARBA" id="ARBA00023125"/>
    </source>
</evidence>
<dbReference type="Proteomes" id="UP000051248">
    <property type="component" value="Unassembled WGS sequence"/>
</dbReference>
<dbReference type="OrthoDB" id="9795776at2"/>
<proteinExistence type="inferred from homology"/>
<dbReference type="Pfam" id="PF01420">
    <property type="entry name" value="Methylase_S"/>
    <property type="match status" value="1"/>
</dbReference>
<dbReference type="InterPro" id="IPR044946">
    <property type="entry name" value="Restrct_endonuc_typeI_TRD_sf"/>
</dbReference>
<dbReference type="PANTHER" id="PTHR30408">
    <property type="entry name" value="TYPE-1 RESTRICTION ENZYME ECOKI SPECIFICITY PROTEIN"/>
    <property type="match status" value="1"/>
</dbReference>
<protein>
    <submittedName>
        <fullName evidence="5">Type I site-specific deoxyribonuclease specificity subunit</fullName>
    </submittedName>
</protein>
<comment type="similarity">
    <text evidence="1">Belongs to the type-I restriction system S methylase family.</text>
</comment>
<dbReference type="RefSeq" id="WP_025023623.1">
    <property type="nucleotide sequence ID" value="NZ_AZDZ01000002.1"/>
</dbReference>
<sequence>MRFINNYFQFIFKHDNHFIIKFSTNYWELCKLGELTTRITRKNKTLESTLPLTISAQNGLVDQRTFFNKKVASHDVSGYYLLKNGDFAYNKSYSKGYPWGTIKRLDKYDMGVLSTLYIVFKPINVNSDFLASYYDSSYWYREVSMNAAEGARNHGLLNISASDFFNTELSVPSNNLEQIKISDFLLKINMLVDLQQDQLSRFISLRKSILQRTIPNKEEEVPKIRFTYFNDNWKQYKLENISNIIGGGTPSTSNPKYWNGNIDWYSPAEIGNDIYVHGSIKRITSLGLSKSSAHMLPVGTILFTSRAGIGNTAILGKEAATNQGFQSIVPNKNELDSYFIFARTSELKKYGETNGAGSTFIEVSGKQMSRMPILIPSIKEQKKIGNLISTLDNLINLYKTKIEKLKSLKKYYLQKLFI</sequence>
<dbReference type="SUPFAM" id="SSF116734">
    <property type="entry name" value="DNA methylase specificity domain"/>
    <property type="match status" value="2"/>
</dbReference>
<dbReference type="eggNOG" id="COG0732">
    <property type="taxonomic scope" value="Bacteria"/>
</dbReference>
<dbReference type="PATRIC" id="fig|1423775.4.peg.1054"/>
<dbReference type="Gene3D" id="3.90.220.20">
    <property type="entry name" value="DNA methylase specificity domains"/>
    <property type="match status" value="2"/>
</dbReference>
<dbReference type="PANTHER" id="PTHR30408:SF13">
    <property type="entry name" value="TYPE I RESTRICTION ENZYME HINDI SPECIFICITY SUBUNIT"/>
    <property type="match status" value="1"/>
</dbReference>
<dbReference type="Gene3D" id="1.10.287.1120">
    <property type="entry name" value="Bipartite methylase S protein"/>
    <property type="match status" value="1"/>
</dbReference>
<reference evidence="5 6" key="1">
    <citation type="journal article" date="2015" name="Genome Announc.">
        <title>Expanding the biotechnology potential of lactobacilli through comparative genomics of 213 strains and associated genera.</title>
        <authorList>
            <person name="Sun Z."/>
            <person name="Harris H.M."/>
            <person name="McCann A."/>
            <person name="Guo C."/>
            <person name="Argimon S."/>
            <person name="Zhang W."/>
            <person name="Yang X."/>
            <person name="Jeffery I.B."/>
            <person name="Cooney J.C."/>
            <person name="Kagawa T.F."/>
            <person name="Liu W."/>
            <person name="Song Y."/>
            <person name="Salvetti E."/>
            <person name="Wrobel A."/>
            <person name="Rasinkangas P."/>
            <person name="Parkhill J."/>
            <person name="Rea M.C."/>
            <person name="O'Sullivan O."/>
            <person name="Ritari J."/>
            <person name="Douillard F.P."/>
            <person name="Paul Ross R."/>
            <person name="Yang R."/>
            <person name="Briner A.E."/>
            <person name="Felis G.E."/>
            <person name="de Vos W.M."/>
            <person name="Barrangou R."/>
            <person name="Klaenhammer T.R."/>
            <person name="Caufield P.W."/>
            <person name="Cui Y."/>
            <person name="Zhang H."/>
            <person name="O'Toole P.W."/>
        </authorList>
    </citation>
    <scope>NUCLEOTIDE SEQUENCE [LARGE SCALE GENOMIC DNA]</scope>
    <source>
        <strain evidence="5 6">DSM 19682</strain>
    </source>
</reference>
<dbReference type="InterPro" id="IPR000055">
    <property type="entry name" value="Restrct_endonuc_typeI_TRD"/>
</dbReference>
<evidence type="ECO:0000259" key="4">
    <source>
        <dbReference type="Pfam" id="PF01420"/>
    </source>
</evidence>
<dbReference type="GO" id="GO:0009307">
    <property type="term" value="P:DNA restriction-modification system"/>
    <property type="evidence" value="ECO:0007669"/>
    <property type="project" value="UniProtKB-KW"/>
</dbReference>
<gene>
    <name evidence="5" type="ORF">FD03_GL001026</name>
</gene>
<dbReference type="InterPro" id="IPR052021">
    <property type="entry name" value="Type-I_RS_S_subunit"/>
</dbReference>
<dbReference type="EMBL" id="AZDZ01000002">
    <property type="protein sequence ID" value="KRK80891.1"/>
    <property type="molecule type" value="Genomic_DNA"/>
</dbReference>
<organism evidence="5 6">
    <name type="scientific">Companilactobacillus nodensis DSM 19682 = JCM 14932 = NBRC 107160</name>
    <dbReference type="NCBI Taxonomy" id="1423775"/>
    <lineage>
        <taxon>Bacteria</taxon>
        <taxon>Bacillati</taxon>
        <taxon>Bacillota</taxon>
        <taxon>Bacilli</taxon>
        <taxon>Lactobacillales</taxon>
        <taxon>Lactobacillaceae</taxon>
        <taxon>Companilactobacillus</taxon>
    </lineage>
</organism>
<name>A0A0R1KBY7_9LACO</name>
<dbReference type="CDD" id="cd17273">
    <property type="entry name" value="RMtype1_S_EcoJA69PI-TRD1-CR1_like"/>
    <property type="match status" value="1"/>
</dbReference>
<keyword evidence="2" id="KW-0680">Restriction system</keyword>
<dbReference type="GO" id="GO:0003677">
    <property type="term" value="F:DNA binding"/>
    <property type="evidence" value="ECO:0007669"/>
    <property type="project" value="UniProtKB-KW"/>
</dbReference>
<evidence type="ECO:0000313" key="6">
    <source>
        <dbReference type="Proteomes" id="UP000051248"/>
    </source>
</evidence>
<dbReference type="STRING" id="1423775.FD03_GL001026"/>
<evidence type="ECO:0000256" key="2">
    <source>
        <dbReference type="ARBA" id="ARBA00022747"/>
    </source>
</evidence>